<dbReference type="Proteomes" id="UP000248806">
    <property type="component" value="Unassembled WGS sequence"/>
</dbReference>
<organism evidence="2 3">
    <name type="scientific">Thermosporothrix hazakensis</name>
    <dbReference type="NCBI Taxonomy" id="644383"/>
    <lineage>
        <taxon>Bacteria</taxon>
        <taxon>Bacillati</taxon>
        <taxon>Chloroflexota</taxon>
        <taxon>Ktedonobacteria</taxon>
        <taxon>Ktedonobacterales</taxon>
        <taxon>Thermosporotrichaceae</taxon>
        <taxon>Thermosporothrix</taxon>
    </lineage>
</organism>
<feature type="transmembrane region" description="Helical" evidence="1">
    <location>
        <begin position="68"/>
        <end position="90"/>
    </location>
</feature>
<evidence type="ECO:0000256" key="1">
    <source>
        <dbReference type="SAM" id="Phobius"/>
    </source>
</evidence>
<comment type="caution">
    <text evidence="2">The sequence shown here is derived from an EMBL/GenBank/DDBJ whole genome shotgun (WGS) entry which is preliminary data.</text>
</comment>
<gene>
    <name evidence="2" type="ORF">EI42_05873</name>
</gene>
<feature type="transmembrane region" description="Helical" evidence="1">
    <location>
        <begin position="28"/>
        <end position="48"/>
    </location>
</feature>
<accession>A0A326U4Z1</accession>
<keyword evidence="3" id="KW-1185">Reference proteome</keyword>
<proteinExistence type="predicted"/>
<keyword evidence="1" id="KW-1133">Transmembrane helix</keyword>
<reference evidence="2 3" key="1">
    <citation type="submission" date="2018-06" db="EMBL/GenBank/DDBJ databases">
        <title>Genomic Encyclopedia of Archaeal and Bacterial Type Strains, Phase II (KMG-II): from individual species to whole genera.</title>
        <authorList>
            <person name="Goeker M."/>
        </authorList>
    </citation>
    <scope>NUCLEOTIDE SEQUENCE [LARGE SCALE GENOMIC DNA]</scope>
    <source>
        <strain evidence="2 3">ATCC BAA-1881</strain>
    </source>
</reference>
<protein>
    <recommendedName>
        <fullName evidence="4">TrbC/VIRB2 family protein</fullName>
    </recommendedName>
</protein>
<dbReference type="AlphaFoldDB" id="A0A326U4Z1"/>
<name>A0A326U4Z1_THEHA</name>
<sequence>MFFALTDMTTLVLADVNFNQTILNLVKVFAGFVGGFAALSFLYAGYLWMTAGDNVHQETAAKKALASAIIGTIIVLGAITLSNLVTSALAQ</sequence>
<evidence type="ECO:0008006" key="4">
    <source>
        <dbReference type="Google" id="ProtNLM"/>
    </source>
</evidence>
<keyword evidence="1" id="KW-0472">Membrane</keyword>
<evidence type="ECO:0000313" key="3">
    <source>
        <dbReference type="Proteomes" id="UP000248806"/>
    </source>
</evidence>
<keyword evidence="1" id="KW-0812">Transmembrane</keyword>
<dbReference type="Pfam" id="PF18895">
    <property type="entry name" value="T4SS_pilin"/>
    <property type="match status" value="1"/>
</dbReference>
<evidence type="ECO:0000313" key="2">
    <source>
        <dbReference type="EMBL" id="PZW20727.1"/>
    </source>
</evidence>
<dbReference type="InterPro" id="IPR043993">
    <property type="entry name" value="T4SS_pilin"/>
</dbReference>
<dbReference type="EMBL" id="QKUF01000041">
    <property type="protein sequence ID" value="PZW20727.1"/>
    <property type="molecule type" value="Genomic_DNA"/>
</dbReference>
<dbReference type="RefSeq" id="WP_111326101.1">
    <property type="nucleotide sequence ID" value="NZ_BIFX01000001.1"/>
</dbReference>